<keyword evidence="2" id="KW-1185">Reference proteome</keyword>
<evidence type="ECO:0000313" key="2">
    <source>
        <dbReference type="Proteomes" id="UP000290289"/>
    </source>
</evidence>
<accession>A0A498IBD9</accession>
<dbReference type="AlphaFoldDB" id="A0A498IBD9"/>
<dbReference type="InterPro" id="IPR008480">
    <property type="entry name" value="DUF761_pln"/>
</dbReference>
<dbReference type="Proteomes" id="UP000290289">
    <property type="component" value="Chromosome 13"/>
</dbReference>
<dbReference type="OrthoDB" id="1936669at2759"/>
<organism evidence="1 2">
    <name type="scientific">Malus domestica</name>
    <name type="common">Apple</name>
    <name type="synonym">Pyrus malus</name>
    <dbReference type="NCBI Taxonomy" id="3750"/>
    <lineage>
        <taxon>Eukaryota</taxon>
        <taxon>Viridiplantae</taxon>
        <taxon>Streptophyta</taxon>
        <taxon>Embryophyta</taxon>
        <taxon>Tracheophyta</taxon>
        <taxon>Spermatophyta</taxon>
        <taxon>Magnoliopsida</taxon>
        <taxon>eudicotyledons</taxon>
        <taxon>Gunneridae</taxon>
        <taxon>Pentapetalae</taxon>
        <taxon>rosids</taxon>
        <taxon>fabids</taxon>
        <taxon>Rosales</taxon>
        <taxon>Rosaceae</taxon>
        <taxon>Amygdaloideae</taxon>
        <taxon>Maleae</taxon>
        <taxon>Malus</taxon>
    </lineage>
</organism>
<evidence type="ECO:0000313" key="1">
    <source>
        <dbReference type="EMBL" id="RXH79295.1"/>
    </source>
</evidence>
<dbReference type="EMBL" id="RDQH01000339">
    <property type="protein sequence ID" value="RXH79295.1"/>
    <property type="molecule type" value="Genomic_DNA"/>
</dbReference>
<dbReference type="PANTHER" id="PTHR33265:SF10">
    <property type="entry name" value="OS01G0133200 PROTEIN"/>
    <property type="match status" value="1"/>
</dbReference>
<evidence type="ECO:0008006" key="3">
    <source>
        <dbReference type="Google" id="ProtNLM"/>
    </source>
</evidence>
<dbReference type="SMR" id="A0A498IBD9"/>
<name>A0A498IBD9_MALDO</name>
<proteinExistence type="predicted"/>
<comment type="caution">
    <text evidence="1">The sequence shown here is derived from an EMBL/GenBank/DDBJ whole genome shotgun (WGS) entry which is preliminary data.</text>
</comment>
<sequence>MSKRRLPVFQNLSKLLKVFISVARVRKLSFENSFIRKLQYSKKMKLLKNYDYGFVREYQFSPSNTPLIHYHRRKQLMKNESLRDVYSMFFLCKCWGNSLRVEGEDGDFTLEALPTTGNDDNAVALYEPLDWEVHEEEASIDLRAQMFIERFYEEMRMQRQESF</sequence>
<gene>
    <name evidence="1" type="ORF">DVH24_040442</name>
</gene>
<reference evidence="1 2" key="1">
    <citation type="submission" date="2018-10" db="EMBL/GenBank/DDBJ databases">
        <title>A high-quality apple genome assembly.</title>
        <authorList>
            <person name="Hu J."/>
        </authorList>
    </citation>
    <scope>NUCLEOTIDE SEQUENCE [LARGE SCALE GENOMIC DNA]</scope>
    <source>
        <strain evidence="2">cv. HFTH1</strain>
        <tissue evidence="1">Young leaf</tissue>
    </source>
</reference>
<protein>
    <recommendedName>
        <fullName evidence="3">Cotton fiber protein</fullName>
    </recommendedName>
</protein>
<dbReference type="Gramene" id="mRNA:MD13G0034500">
    <property type="protein sequence ID" value="CDS:MD13G0034500.1"/>
    <property type="gene ID" value="MD13G0034500"/>
</dbReference>
<dbReference type="PANTHER" id="PTHR33265">
    <property type="entry name" value="AVR9/CF-9 RAPIDLY ELICITED PROTEIN-RELATED"/>
    <property type="match status" value="1"/>
</dbReference>
<dbReference type="Pfam" id="PF05553">
    <property type="entry name" value="DUF761"/>
    <property type="match status" value="1"/>
</dbReference>